<gene>
    <name evidence="1" type="ORF">CDAR_125221</name>
</gene>
<accession>A0AAV4Q6Q0</accession>
<organism evidence="1 2">
    <name type="scientific">Caerostris darwini</name>
    <dbReference type="NCBI Taxonomy" id="1538125"/>
    <lineage>
        <taxon>Eukaryota</taxon>
        <taxon>Metazoa</taxon>
        <taxon>Ecdysozoa</taxon>
        <taxon>Arthropoda</taxon>
        <taxon>Chelicerata</taxon>
        <taxon>Arachnida</taxon>
        <taxon>Araneae</taxon>
        <taxon>Araneomorphae</taxon>
        <taxon>Entelegynae</taxon>
        <taxon>Araneoidea</taxon>
        <taxon>Araneidae</taxon>
        <taxon>Caerostris</taxon>
    </lineage>
</organism>
<dbReference type="AlphaFoldDB" id="A0AAV4Q6Q0"/>
<protein>
    <submittedName>
        <fullName evidence="1">Uncharacterized protein</fullName>
    </submittedName>
</protein>
<keyword evidence="2" id="KW-1185">Reference proteome</keyword>
<comment type="caution">
    <text evidence="1">The sequence shown here is derived from an EMBL/GenBank/DDBJ whole genome shotgun (WGS) entry which is preliminary data.</text>
</comment>
<dbReference type="Proteomes" id="UP001054837">
    <property type="component" value="Unassembled WGS sequence"/>
</dbReference>
<evidence type="ECO:0000313" key="2">
    <source>
        <dbReference type="Proteomes" id="UP001054837"/>
    </source>
</evidence>
<sequence>MYRYSTNTSMRNLYCQSVLWEITPIRETIPTFPIPKVPKCRCDCRLGIIKRSPLSFSEIDGSFGLILEKGSAFRKKPFLNGFPRSMCRCT</sequence>
<dbReference type="EMBL" id="BPLQ01004116">
    <property type="protein sequence ID" value="GIY05693.1"/>
    <property type="molecule type" value="Genomic_DNA"/>
</dbReference>
<name>A0AAV4Q6Q0_9ARAC</name>
<proteinExistence type="predicted"/>
<evidence type="ECO:0000313" key="1">
    <source>
        <dbReference type="EMBL" id="GIY05693.1"/>
    </source>
</evidence>
<reference evidence="1 2" key="1">
    <citation type="submission" date="2021-06" db="EMBL/GenBank/DDBJ databases">
        <title>Caerostris darwini draft genome.</title>
        <authorList>
            <person name="Kono N."/>
            <person name="Arakawa K."/>
        </authorList>
    </citation>
    <scope>NUCLEOTIDE SEQUENCE [LARGE SCALE GENOMIC DNA]</scope>
</reference>